<dbReference type="FunFam" id="3.40.190.10:FF:000035">
    <property type="entry name" value="Molybdate ABC transporter substrate-binding protein"/>
    <property type="match status" value="1"/>
</dbReference>
<dbReference type="GO" id="GO:0046872">
    <property type="term" value="F:metal ion binding"/>
    <property type="evidence" value="ECO:0007669"/>
    <property type="project" value="UniProtKB-KW"/>
</dbReference>
<dbReference type="GO" id="GO:1901359">
    <property type="term" value="F:tungstate binding"/>
    <property type="evidence" value="ECO:0007669"/>
    <property type="project" value="UniProtKB-ARBA"/>
</dbReference>
<dbReference type="Proteomes" id="UP000585721">
    <property type="component" value="Unassembled WGS sequence"/>
</dbReference>
<dbReference type="SUPFAM" id="SSF53850">
    <property type="entry name" value="Periplasmic binding protein-like II"/>
    <property type="match status" value="1"/>
</dbReference>
<name>A0A841G758_9GAMM</name>
<evidence type="ECO:0000256" key="7">
    <source>
        <dbReference type="SAM" id="SignalP"/>
    </source>
</evidence>
<evidence type="ECO:0000256" key="1">
    <source>
        <dbReference type="ARBA" id="ARBA00009175"/>
    </source>
</evidence>
<evidence type="ECO:0000256" key="6">
    <source>
        <dbReference type="PIRSR" id="PIRSR004846-1"/>
    </source>
</evidence>
<evidence type="ECO:0000256" key="3">
    <source>
        <dbReference type="ARBA" id="ARBA00022723"/>
    </source>
</evidence>
<dbReference type="InterPro" id="IPR050682">
    <property type="entry name" value="ModA/WtpA"/>
</dbReference>
<dbReference type="NCBIfam" id="TIGR01256">
    <property type="entry name" value="modA"/>
    <property type="match status" value="1"/>
</dbReference>
<dbReference type="InterPro" id="IPR044084">
    <property type="entry name" value="AvModA-like_subst-bd"/>
</dbReference>
<protein>
    <submittedName>
        <fullName evidence="8">Molybdate transport system substrate-binding protein</fullName>
    </submittedName>
</protein>
<accession>A0A841G758</accession>
<dbReference type="EMBL" id="JACHGR010000002">
    <property type="protein sequence ID" value="MBB6054748.1"/>
    <property type="molecule type" value="Genomic_DNA"/>
</dbReference>
<dbReference type="GO" id="GO:0015689">
    <property type="term" value="P:molybdate ion transport"/>
    <property type="evidence" value="ECO:0007669"/>
    <property type="project" value="InterPro"/>
</dbReference>
<dbReference type="InterPro" id="IPR005950">
    <property type="entry name" value="ModA"/>
</dbReference>
<reference evidence="8 9" key="1">
    <citation type="submission" date="2020-08" db="EMBL/GenBank/DDBJ databases">
        <title>Genomic Encyclopedia of Type Strains, Phase IV (KMG-IV): sequencing the most valuable type-strain genomes for metagenomic binning, comparative biology and taxonomic classification.</title>
        <authorList>
            <person name="Goeker M."/>
        </authorList>
    </citation>
    <scope>NUCLEOTIDE SEQUENCE [LARGE SCALE GENOMIC DNA]</scope>
    <source>
        <strain evidence="8 9">DSM 22975</strain>
    </source>
</reference>
<dbReference type="RefSeq" id="WP_188025555.1">
    <property type="nucleotide sequence ID" value="NZ_JACHGR010000002.1"/>
</dbReference>
<feature type="binding site" evidence="6">
    <location>
        <position position="60"/>
    </location>
    <ligand>
        <name>molybdate</name>
        <dbReference type="ChEBI" id="CHEBI:36264"/>
    </ligand>
</feature>
<sequence length="251" mass="26846">MLSLRKNQLATALLLLTPCLSFADEVKVAVAANFAKPLEEIGKSFQKDTGHTLLISSGATGKLFVQIQNGAPFEVMVSADSKTPGKLVKEELALADTQFTYAKGKLVLWSANANTVDSKGEVLKTGNYAHLAVGNPKTAPYGAAAYEVLEKLGLMATVKSKFVQGENITQVKQFVETGNAELGFVAASQAYKDGKLIQGSAWEVPLDMYSPLTQDAVLLKKGTDNPAATELLNYLKGDKAKAIIHSYGYID</sequence>
<proteinExistence type="inferred from homology"/>
<dbReference type="PANTHER" id="PTHR30632:SF14">
    <property type="entry name" value="TUNGSTATE_MOLYBDATE_CHROMATE-BINDING PROTEIN MODA"/>
    <property type="match status" value="1"/>
</dbReference>
<keyword evidence="2 6" id="KW-0500">Molybdenum</keyword>
<dbReference type="PIRSF" id="PIRSF004846">
    <property type="entry name" value="ModA"/>
    <property type="match status" value="1"/>
</dbReference>
<dbReference type="GO" id="GO:0030973">
    <property type="term" value="F:molybdate ion binding"/>
    <property type="evidence" value="ECO:0007669"/>
    <property type="project" value="InterPro"/>
</dbReference>
<comment type="subunit">
    <text evidence="5">The complex is composed of two ATP-binding proteins (ModC), two transmembrane proteins (ModB) and a solute-binding protein (ModA).</text>
</comment>
<keyword evidence="4 7" id="KW-0732">Signal</keyword>
<evidence type="ECO:0000256" key="2">
    <source>
        <dbReference type="ARBA" id="ARBA00022505"/>
    </source>
</evidence>
<dbReference type="PANTHER" id="PTHR30632">
    <property type="entry name" value="MOLYBDATE-BINDING PERIPLASMIC PROTEIN"/>
    <property type="match status" value="1"/>
</dbReference>
<keyword evidence="9" id="KW-1185">Reference proteome</keyword>
<dbReference type="Gene3D" id="3.40.190.10">
    <property type="entry name" value="Periplasmic binding protein-like II"/>
    <property type="match status" value="2"/>
</dbReference>
<dbReference type="Pfam" id="PF13531">
    <property type="entry name" value="SBP_bac_11"/>
    <property type="match status" value="1"/>
</dbReference>
<evidence type="ECO:0000313" key="9">
    <source>
        <dbReference type="Proteomes" id="UP000585721"/>
    </source>
</evidence>
<evidence type="ECO:0000256" key="5">
    <source>
        <dbReference type="ARBA" id="ARBA00062515"/>
    </source>
</evidence>
<evidence type="ECO:0000313" key="8">
    <source>
        <dbReference type="EMBL" id="MBB6054748.1"/>
    </source>
</evidence>
<feature type="binding site" evidence="6">
    <location>
        <position position="168"/>
    </location>
    <ligand>
        <name>molybdate</name>
        <dbReference type="ChEBI" id="CHEBI:36264"/>
    </ligand>
</feature>
<dbReference type="AlphaFoldDB" id="A0A841G758"/>
<comment type="similarity">
    <text evidence="1">Belongs to the bacterial solute-binding protein ModA family.</text>
</comment>
<organism evidence="8 9">
    <name type="scientific">Tolumonas osonensis</name>
    <dbReference type="NCBI Taxonomy" id="675874"/>
    <lineage>
        <taxon>Bacteria</taxon>
        <taxon>Pseudomonadati</taxon>
        <taxon>Pseudomonadota</taxon>
        <taxon>Gammaproteobacteria</taxon>
        <taxon>Aeromonadales</taxon>
        <taxon>Aeromonadaceae</taxon>
        <taxon>Tolumonas</taxon>
    </lineage>
</organism>
<dbReference type="CDD" id="cd13539">
    <property type="entry name" value="PBP2_AvModA"/>
    <property type="match status" value="1"/>
</dbReference>
<feature type="signal peptide" evidence="7">
    <location>
        <begin position="1"/>
        <end position="23"/>
    </location>
</feature>
<keyword evidence="3 6" id="KW-0479">Metal-binding</keyword>
<evidence type="ECO:0000256" key="4">
    <source>
        <dbReference type="ARBA" id="ARBA00022729"/>
    </source>
</evidence>
<comment type="caution">
    <text evidence="8">The sequence shown here is derived from an EMBL/GenBank/DDBJ whole genome shotgun (WGS) entry which is preliminary data.</text>
</comment>
<gene>
    <name evidence="8" type="ORF">HNR75_000620</name>
</gene>
<feature type="chain" id="PRO_5032953608" evidence="7">
    <location>
        <begin position="24"/>
        <end position="251"/>
    </location>
</feature>